<feature type="region of interest" description="Disordered" evidence="1">
    <location>
        <begin position="287"/>
        <end position="312"/>
    </location>
</feature>
<feature type="region of interest" description="Disordered" evidence="1">
    <location>
        <begin position="208"/>
        <end position="263"/>
    </location>
</feature>
<keyword evidence="3" id="KW-0378">Hydrolase</keyword>
<protein>
    <submittedName>
        <fullName evidence="3">Cell wall hydrolase</fullName>
    </submittedName>
</protein>
<proteinExistence type="predicted"/>
<evidence type="ECO:0000313" key="4">
    <source>
        <dbReference type="Proteomes" id="UP001595613"/>
    </source>
</evidence>
<feature type="region of interest" description="Disordered" evidence="1">
    <location>
        <begin position="155"/>
        <end position="178"/>
    </location>
</feature>
<gene>
    <name evidence="3" type="ORF">ACFOOL_14895</name>
</gene>
<dbReference type="Proteomes" id="UP001595613">
    <property type="component" value="Unassembled WGS sequence"/>
</dbReference>
<dbReference type="EMBL" id="JBHRYD010000014">
    <property type="protein sequence ID" value="MFC3706038.1"/>
    <property type="molecule type" value="Genomic_DNA"/>
</dbReference>
<feature type="compositionally biased region" description="Polar residues" evidence="1">
    <location>
        <begin position="158"/>
        <end position="178"/>
    </location>
</feature>
<evidence type="ECO:0000256" key="1">
    <source>
        <dbReference type="SAM" id="MobiDB-lite"/>
    </source>
</evidence>
<dbReference type="Gene3D" id="1.10.10.2520">
    <property type="entry name" value="Cell wall hydrolase SleB, domain 1"/>
    <property type="match status" value="1"/>
</dbReference>
<reference evidence="4" key="1">
    <citation type="journal article" date="2019" name="Int. J. Syst. Evol. Microbiol.">
        <title>The Global Catalogue of Microorganisms (GCM) 10K type strain sequencing project: providing services to taxonomists for standard genome sequencing and annotation.</title>
        <authorList>
            <consortium name="The Broad Institute Genomics Platform"/>
            <consortium name="The Broad Institute Genome Sequencing Center for Infectious Disease"/>
            <person name="Wu L."/>
            <person name="Ma J."/>
        </authorList>
    </citation>
    <scope>NUCLEOTIDE SEQUENCE [LARGE SCALE GENOMIC DNA]</scope>
    <source>
        <strain evidence="4">KCTC 42281</strain>
    </source>
</reference>
<sequence length="511" mass="53707">MAQLSAYQRDILIRTALGEARGEGVDGMADVIQVIMNRAGSGQYPSDPARVALQPYQFSTWNKGEGGNNPQQFKKDSQEYKRAEQALDAVLSGDRPDYTGGALFYHTPAVNPGWASSVNRHGTVQRNGHVFYPNHPVPPAEIPNVVATQLDTRPTRITGASGSAPSNRATSQVPTNWFTPRLAPGNEDIYSYHIPDVTLASMAGGRGSLTPSIGQRDPVPLPRPRPVTASDIARAPGVTVGSAPTRTAPAQSLPPLPSSTLPAPRMLETSMQRAAEAQRPSLAAALAPVPSMTREQQRADNGQLRATPRQVAAGQGVTIATVPTVAPVAPMTREEQRADNGQFRPRASTPLPQTEIPGPNAAPKPEDRLAAGIYPAAPTAVLPAVPPIGVGVASQLDVLPSLPTLPISRPVARFPTPAALRPVSGFPSPISMRPAAPIRSRPIVGFPTPVAQRPASQAPLRISVQRSSSPAPLTREQQVAAILAQSRGPTAFGHGGSIDGALQPTGTIFGR</sequence>
<dbReference type="RefSeq" id="WP_380098071.1">
    <property type="nucleotide sequence ID" value="NZ_JBHRYD010000014.1"/>
</dbReference>
<dbReference type="Pfam" id="PF07486">
    <property type="entry name" value="Hydrolase_2"/>
    <property type="match status" value="1"/>
</dbReference>
<keyword evidence="4" id="KW-1185">Reference proteome</keyword>
<dbReference type="GO" id="GO:0016787">
    <property type="term" value="F:hydrolase activity"/>
    <property type="evidence" value="ECO:0007669"/>
    <property type="project" value="UniProtKB-KW"/>
</dbReference>
<dbReference type="InterPro" id="IPR011105">
    <property type="entry name" value="Cell_wall_hydrolase_SleB"/>
</dbReference>
<comment type="caution">
    <text evidence="3">The sequence shown here is derived from an EMBL/GenBank/DDBJ whole genome shotgun (WGS) entry which is preliminary data.</text>
</comment>
<organism evidence="3 4">
    <name type="scientific">Devosia honganensis</name>
    <dbReference type="NCBI Taxonomy" id="1610527"/>
    <lineage>
        <taxon>Bacteria</taxon>
        <taxon>Pseudomonadati</taxon>
        <taxon>Pseudomonadota</taxon>
        <taxon>Alphaproteobacteria</taxon>
        <taxon>Hyphomicrobiales</taxon>
        <taxon>Devosiaceae</taxon>
        <taxon>Devosia</taxon>
    </lineage>
</organism>
<feature type="region of interest" description="Disordered" evidence="1">
    <location>
        <begin position="324"/>
        <end position="364"/>
    </location>
</feature>
<accession>A0ABV7X5Y6</accession>
<evidence type="ECO:0000259" key="2">
    <source>
        <dbReference type="Pfam" id="PF07486"/>
    </source>
</evidence>
<feature type="domain" description="Cell wall hydrolase SleB" evidence="2">
    <location>
        <begin position="22"/>
        <end position="132"/>
    </location>
</feature>
<evidence type="ECO:0000313" key="3">
    <source>
        <dbReference type="EMBL" id="MFC3706038.1"/>
    </source>
</evidence>
<dbReference type="InterPro" id="IPR042047">
    <property type="entry name" value="SleB_dom1"/>
</dbReference>
<name>A0ABV7X5Y6_9HYPH</name>